<accession>A0A6M0CEG1</accession>
<comment type="caution">
    <text evidence="1">The sequence shown here is derived from an EMBL/GenBank/DDBJ whole genome shotgun (WGS) entry which is preliminary data.</text>
</comment>
<dbReference type="EMBL" id="JAABOQ010000001">
    <property type="protein sequence ID" value="NER16226.1"/>
    <property type="molecule type" value="Genomic_DNA"/>
</dbReference>
<dbReference type="InterPro" id="IPR011990">
    <property type="entry name" value="TPR-like_helical_dom_sf"/>
</dbReference>
<dbReference type="RefSeq" id="WP_164029472.1">
    <property type="nucleotide sequence ID" value="NZ_JAABOQ010000001.1"/>
</dbReference>
<evidence type="ECO:0000313" key="2">
    <source>
        <dbReference type="Proteomes" id="UP000474296"/>
    </source>
</evidence>
<evidence type="ECO:0000313" key="1">
    <source>
        <dbReference type="EMBL" id="NER16226.1"/>
    </source>
</evidence>
<dbReference type="SUPFAM" id="SSF48452">
    <property type="entry name" value="TPR-like"/>
    <property type="match status" value="1"/>
</dbReference>
<sequence>MNRLFLFLLIIPIFLFSQNESDVLLKDYFESGNYSKAKQLGKQLLAKNGSNKTAHIYLGHIAGNSKKWDAAINHYKILTELETNNADYYYWYGGALGMKALENKLSALGLVKKMKKAFHKAAELDKDHVDVRWALLETYLQLPGIIGGSYKKADGYANELAGLSKVEGHLAKAYIANYKKEYDREKKYQKLALNSCTTISKNYKRNTIHYQLGKASVNNNQNIELGLKHLNWFVAKHKKSDSVAKEWGYLFLAKAYRIKKDKETAISYLKKANKNKEVAKYSKKEENLILAL</sequence>
<proteinExistence type="predicted"/>
<organism evidence="1 2">
    <name type="scientific">Spongiivirga citrea</name>
    <dbReference type="NCBI Taxonomy" id="1481457"/>
    <lineage>
        <taxon>Bacteria</taxon>
        <taxon>Pseudomonadati</taxon>
        <taxon>Bacteroidota</taxon>
        <taxon>Flavobacteriia</taxon>
        <taxon>Flavobacteriales</taxon>
        <taxon>Flavobacteriaceae</taxon>
        <taxon>Spongiivirga</taxon>
    </lineage>
</organism>
<dbReference type="AlphaFoldDB" id="A0A6M0CEG1"/>
<protein>
    <recommendedName>
        <fullName evidence="3">Tetratricopeptide repeat protein</fullName>
    </recommendedName>
</protein>
<reference evidence="1 2" key="1">
    <citation type="submission" date="2020-01" db="EMBL/GenBank/DDBJ databases">
        <title>Spongiivirga citrea KCTC 32990T.</title>
        <authorList>
            <person name="Wang G."/>
        </authorList>
    </citation>
    <scope>NUCLEOTIDE SEQUENCE [LARGE SCALE GENOMIC DNA]</scope>
    <source>
        <strain evidence="1 2">KCTC 32990</strain>
    </source>
</reference>
<keyword evidence="2" id="KW-1185">Reference proteome</keyword>
<dbReference type="Gene3D" id="1.25.40.10">
    <property type="entry name" value="Tetratricopeptide repeat domain"/>
    <property type="match status" value="1"/>
</dbReference>
<dbReference type="Proteomes" id="UP000474296">
    <property type="component" value="Unassembled WGS sequence"/>
</dbReference>
<name>A0A6M0CEG1_9FLAO</name>
<gene>
    <name evidence="1" type="ORF">GWK10_03335</name>
</gene>
<evidence type="ECO:0008006" key="3">
    <source>
        <dbReference type="Google" id="ProtNLM"/>
    </source>
</evidence>